<name>A0A6G1GGT7_9PEZI</name>
<reference evidence="3" key="2">
    <citation type="submission" date="2020-04" db="EMBL/GenBank/DDBJ databases">
        <authorList>
            <consortium name="NCBI Genome Project"/>
        </authorList>
    </citation>
    <scope>NUCLEOTIDE SEQUENCE</scope>
    <source>
        <strain evidence="3">CBS 781.70</strain>
    </source>
</reference>
<dbReference type="GeneID" id="54414509"/>
<protein>
    <submittedName>
        <fullName evidence="1 3">Uncharacterized protein</fullName>
    </submittedName>
</protein>
<evidence type="ECO:0000313" key="3">
    <source>
        <dbReference type="RefSeq" id="XP_033538946.1"/>
    </source>
</evidence>
<dbReference type="Proteomes" id="UP000504638">
    <property type="component" value="Unplaced"/>
</dbReference>
<reference evidence="1 3" key="1">
    <citation type="submission" date="2020-01" db="EMBL/GenBank/DDBJ databases">
        <authorList>
            <consortium name="DOE Joint Genome Institute"/>
            <person name="Haridas S."/>
            <person name="Albert R."/>
            <person name="Binder M."/>
            <person name="Bloem J."/>
            <person name="Labutti K."/>
            <person name="Salamov A."/>
            <person name="Andreopoulos B."/>
            <person name="Baker S.E."/>
            <person name="Barry K."/>
            <person name="Bills G."/>
            <person name="Bluhm B.H."/>
            <person name="Cannon C."/>
            <person name="Castanera R."/>
            <person name="Culley D.E."/>
            <person name="Daum C."/>
            <person name="Ezra D."/>
            <person name="Gonzalez J.B."/>
            <person name="Henrissat B."/>
            <person name="Kuo A."/>
            <person name="Liang C."/>
            <person name="Lipzen A."/>
            <person name="Lutzoni F."/>
            <person name="Magnuson J."/>
            <person name="Mondo S."/>
            <person name="Nolan M."/>
            <person name="Ohm R."/>
            <person name="Pangilinan J."/>
            <person name="Park H.-J."/>
            <person name="Ramirez L."/>
            <person name="Alfaro M."/>
            <person name="Sun H."/>
            <person name="Tritt A."/>
            <person name="Yoshinaga Y."/>
            <person name="Zwiers L.-H."/>
            <person name="Turgeon B.G."/>
            <person name="Goodwin S.B."/>
            <person name="Spatafora J.W."/>
            <person name="Crous P.W."/>
            <person name="Grigoriev I.V."/>
        </authorList>
    </citation>
    <scope>NUCLEOTIDE SEQUENCE</scope>
    <source>
        <strain evidence="1 3">CBS 781.70</strain>
    </source>
</reference>
<dbReference type="AlphaFoldDB" id="A0A6G1GGT7"/>
<proteinExistence type="predicted"/>
<keyword evidence="2" id="KW-1185">Reference proteome</keyword>
<evidence type="ECO:0000313" key="2">
    <source>
        <dbReference type="Proteomes" id="UP000504638"/>
    </source>
</evidence>
<dbReference type="EMBL" id="ML975149">
    <property type="protein sequence ID" value="KAF1817315.1"/>
    <property type="molecule type" value="Genomic_DNA"/>
</dbReference>
<evidence type="ECO:0000313" key="1">
    <source>
        <dbReference type="EMBL" id="KAF1817315.1"/>
    </source>
</evidence>
<accession>A0A6G1GGT7</accession>
<dbReference type="RefSeq" id="XP_033538946.1">
    <property type="nucleotide sequence ID" value="XM_033673939.1"/>
</dbReference>
<organism evidence="1">
    <name type="scientific">Eremomyces bilateralis CBS 781.70</name>
    <dbReference type="NCBI Taxonomy" id="1392243"/>
    <lineage>
        <taxon>Eukaryota</taxon>
        <taxon>Fungi</taxon>
        <taxon>Dikarya</taxon>
        <taxon>Ascomycota</taxon>
        <taxon>Pezizomycotina</taxon>
        <taxon>Dothideomycetes</taxon>
        <taxon>Dothideomycetes incertae sedis</taxon>
        <taxon>Eremomycetales</taxon>
        <taxon>Eremomycetaceae</taxon>
        <taxon>Eremomyces</taxon>
    </lineage>
</organism>
<gene>
    <name evidence="1 3" type="ORF">P152DRAFT_15214</name>
</gene>
<sequence length="355" mass="40469">MRRRKGSLRYLRPPFGGSWYPPKVIGGASLRRKVPLWRTFPATLYVVMYESYLELIVETRHIHNTILISFESLDQALHYLLVFEDHRRCLPPLVVKLHNYISDADDTLSEDELIEEAENTPSNFSLPFTDDGALNTTPKAQNKATHTCYAEIMSMMKKGHFTRNQFLLFMIDKHTGQRQTGKHQLVEGFLLDLLLDPDTQRHIIKHRPKRILSILRHIFTCIISDEFESLMQDESQVFGAWDADKAPGNVGSMHQIVRHRAPLFFSIIESVAQPLGKAKKSGQKPHHGLTTMIASSLAFSRHKKLSNNLPKRIGLTLQAAGLSRKGLKYLHAFGMTPTYNTLRISTQETIGTEMP</sequence>
<reference evidence="3" key="3">
    <citation type="submission" date="2025-04" db="UniProtKB">
        <authorList>
            <consortium name="RefSeq"/>
        </authorList>
    </citation>
    <scope>IDENTIFICATION</scope>
    <source>
        <strain evidence="3">CBS 781.70</strain>
    </source>
</reference>